<gene>
    <name evidence="2" type="ORF">GYA27_01565</name>
</gene>
<evidence type="ECO:0000313" key="3">
    <source>
        <dbReference type="Proteomes" id="UP000526033"/>
    </source>
</evidence>
<evidence type="ECO:0000256" key="1">
    <source>
        <dbReference type="SAM" id="Phobius"/>
    </source>
</evidence>
<keyword evidence="1" id="KW-1133">Transmembrane helix</keyword>
<protein>
    <submittedName>
        <fullName evidence="2">Uncharacterized protein</fullName>
    </submittedName>
</protein>
<feature type="transmembrane region" description="Helical" evidence="1">
    <location>
        <begin position="6"/>
        <end position="24"/>
    </location>
</feature>
<dbReference type="Proteomes" id="UP000526033">
    <property type="component" value="Unassembled WGS sequence"/>
</dbReference>
<dbReference type="AlphaFoldDB" id="A0A7X9HGG7"/>
<name>A0A7X9HGG7_UNCKA</name>
<keyword evidence="1" id="KW-0472">Membrane</keyword>
<accession>A0A7X9HGG7</accession>
<sequence>MLTAVCVYLGVFAIFATVVIVVIAKQLAEGKRLREQLAKYQHTYLYKSGWCYDVGNYLLFSPDGGISWHALNRNSGTGGLDILGTAEEIYPGLLNHLEGMEKLTAYVKKHGPIGAQGKITDSDLLMLSGAGLSVHSLK</sequence>
<dbReference type="EMBL" id="JAAZNL010000016">
    <property type="protein sequence ID" value="NMB69874.1"/>
    <property type="molecule type" value="Genomic_DNA"/>
</dbReference>
<reference evidence="2 3" key="1">
    <citation type="journal article" date="2020" name="Biotechnol. Biofuels">
        <title>New insights from the biogas microbiome by comprehensive genome-resolved metagenomics of nearly 1600 species originating from multiple anaerobic digesters.</title>
        <authorList>
            <person name="Campanaro S."/>
            <person name="Treu L."/>
            <person name="Rodriguez-R L.M."/>
            <person name="Kovalovszki A."/>
            <person name="Ziels R.M."/>
            <person name="Maus I."/>
            <person name="Zhu X."/>
            <person name="Kougias P.G."/>
            <person name="Basile A."/>
            <person name="Luo G."/>
            <person name="Schluter A."/>
            <person name="Konstantinidis K.T."/>
            <person name="Angelidaki I."/>
        </authorList>
    </citation>
    <scope>NUCLEOTIDE SEQUENCE [LARGE SCALE GENOMIC DNA]</scope>
    <source>
        <strain evidence="2">AS27yjCOA_165</strain>
    </source>
</reference>
<organism evidence="2 3">
    <name type="scientific">candidate division WWE3 bacterium</name>
    <dbReference type="NCBI Taxonomy" id="2053526"/>
    <lineage>
        <taxon>Bacteria</taxon>
        <taxon>Katanobacteria</taxon>
    </lineage>
</organism>
<comment type="caution">
    <text evidence="2">The sequence shown here is derived from an EMBL/GenBank/DDBJ whole genome shotgun (WGS) entry which is preliminary data.</text>
</comment>
<proteinExistence type="predicted"/>
<keyword evidence="1" id="KW-0812">Transmembrane</keyword>
<evidence type="ECO:0000313" key="2">
    <source>
        <dbReference type="EMBL" id="NMB69874.1"/>
    </source>
</evidence>